<dbReference type="eggNOG" id="COG1672">
    <property type="taxonomic scope" value="Bacteria"/>
</dbReference>
<dbReference type="GeneID" id="93730843"/>
<dbReference type="SUPFAM" id="SSF52540">
    <property type="entry name" value="P-loop containing nucleoside triphosphate hydrolases"/>
    <property type="match status" value="1"/>
</dbReference>
<feature type="compositionally biased region" description="Pro residues" evidence="2">
    <location>
        <begin position="420"/>
        <end position="430"/>
    </location>
</feature>
<dbReference type="Proteomes" id="UP000002357">
    <property type="component" value="Chromosome"/>
</dbReference>
<dbReference type="Gene3D" id="3.40.50.300">
    <property type="entry name" value="P-loop containing nucleotide triphosphate hydrolases"/>
    <property type="match status" value="1"/>
</dbReference>
<gene>
    <name evidence="3" type="ORF">SCLAV_2603</name>
</gene>
<keyword evidence="1" id="KW-0175">Coiled coil</keyword>
<feature type="region of interest" description="Disordered" evidence="2">
    <location>
        <begin position="1048"/>
        <end position="1070"/>
    </location>
</feature>
<feature type="compositionally biased region" description="Basic and acidic residues" evidence="2">
    <location>
        <begin position="1050"/>
        <end position="1062"/>
    </location>
</feature>
<dbReference type="PANTHER" id="PTHR24216:SF65">
    <property type="entry name" value="PAXILLIN-LIKE PROTEIN 1"/>
    <property type="match status" value="1"/>
</dbReference>
<feature type="compositionally biased region" description="Low complexity" evidence="2">
    <location>
        <begin position="628"/>
        <end position="642"/>
    </location>
</feature>
<feature type="compositionally biased region" description="Pro residues" evidence="2">
    <location>
        <begin position="541"/>
        <end position="555"/>
    </location>
</feature>
<feature type="compositionally biased region" description="Pro residues" evidence="2">
    <location>
        <begin position="601"/>
        <end position="612"/>
    </location>
</feature>
<feature type="coiled-coil region" evidence="1">
    <location>
        <begin position="1079"/>
        <end position="1106"/>
    </location>
</feature>
<protein>
    <submittedName>
        <fullName evidence="3">Herpes_BLLF1 multi-domain protein</fullName>
    </submittedName>
</protein>
<sequence>MTSPRRHRSPAPEADGPPYPVVNGETEHPPPVHAALTALSDALSPLAPQLALAVRDLGQTDVEHALHALPVRRRRHVLSTLRIPVVGTRVSPALCRDLLTRLRREPASARTRHAACHLTQPLLNDLVYATVRAATRSQPSSATLTRRWSPALLRLTVWSVLRVTPGDARIWLWVLDQPWLTGPAGAAELAAAREAALRLVRLTPELDTPARGPSVPAADSPAAGAPPAAADAPGAARLTTAVERVERALTTADASLSHLTAALAARARPADPDIGALTALAHAFDEALATLDGHGARDVRPELDAVRAHTAVALTRLADGAARERLREVERLARAEGSAVADAALAGARERAAALIARPGWDDGERADAGAIGTLLTIVGLARDPGRAGEILELLAALSHRAPWLLGLAAQHAGLRLRPPVEPPEPPPPSDDTGPHDGDAVPDIGGRSPAPRAPDADTPAAARPRPPGPARTATGTSAHTTTSRQHTGHGEPTTTRPTTGTGTGTGTETTTLRPDTTATATGETGTPATGGTPGTSHPEGRPQPDPTAPGAPPHTTPGKPSTGSTTAPAATDPATDRPEATGTGGPGAVPTGGTQGTSHPGSPPRTGPPATDPPHTAHNGKPTGRGKPATARPATDTETTATGTGGPGGVLAVLVGGGQHGLAAVLAEQSGAPAHRVSVLRISAYAETLRTGGDGGCARIRAELAGADPERPGVSRPDSLLVTAAVLRAVLVTGDPETGAALGRLAAVVSPAFASVAREVSQRALQSTLLHAPPLALARDAAGLERALREVREECRQSLEQHPRLRFNRASDIARQWLARDGLLGSLLVRAADDDRAARDEIAERVRRLGDGTALQERLADIDRRLMKSSRTRLEGASRQNLLRLAQNQLRLVERWVACSRALEAGSADWGADQVQEMRATVLGLRERVLAELAEHPCGAVPGAPGDAYAVAAVRAASRSLALTFRLLSGGTRLAPAGPGTAPALGPELLRLAGVRLDGATGDAVVPATPPEEFLAASRRGHRGAVRMHTAAERYDVALRLLTLADGAPEDGHPAAHSREDGPPAAGRPRSEALYTQVMDAGRRTAAELEQRRRILEDRLRRARVNDVFQEDEERAFEHRLRAVPLTPGSDLAYARARLDGLSEELERANAGFTARLRVRLAELPGLGAEAAARVGALLDEGDLLTAHELISSLAVGEPIPDTRQTDGALAALSLFLPTVPDALPDGVTGELIGAVRRRERYLGLDALDCSAMSPEFAEAAARALEGWRDMASREGTRRLDGLSEESLLMPALRLIGYRSPRRPQRDQQKSPGGEYRFLDVRDVTHTGEALVPDFGSGLRGRLRVMLVWGQPTPEALLARVRQDPGQGGLLVAYFGTLSAAARVRLAAECIGRRPLLVLDDAALAHLAARGNQLIGPAMRVLLPFSAVNPYVSEKRGRVAEEMFFGRSDELKSVQVPTGNQVLFGGRGLGKSALLREAVRQFELGTGQSGGQIGLVLSLDSTYTGTNAPSTTIWHIIGRELLDRGALELPRKVRSDVILTYEEVLAGIRGWLRADSGRRLLVMLDEADGFFEADSPRFTQTRRLRDLSARTDDGVKVVFAGLHSVQRYATLAVNNPFSHLSQHPEPIGPLEPQAAADLLIEPLTVLGFRFEEPALVHRVLGHCSYQPFLLQMFAHRLVQTMHDRRRGAPGEPPYLITRSEVEQVQSDKELQRSITGAFHDTLRLDSRYNVIANVVALHAYHQGLGALMTPAELREECTYWWAEGFRDLDPDQFRAYLTEMEGLGVLAPDPDHRGRHLRGANALNMIGTLEDVEAQLQNAASREITERLSALESRHTSRTTHSHCPLTAAQVAQILPGGRRDPDRRNLTRVVVGTPATGIDRVTAALREIAESTGWTMPPVGRRSDFERELVGGVPGHGRLVVSDLHAKAPVAGTCLSSLESARRLLPERPGVTRSAVIVAGPRQRALWFPPDDRAGDVDTVPLRRFTASGLRTWALDLNAFTSEGAVAELAATTGGWPLLVDRVAEEIRRGRGERQALRGVADGLASRDGAAGFLRQAGLNPRTRLWWAYRGVREFMTDDGLSRRDVQTAAGTGMAEGTADGRVPGDGDEALPVELEALEAVRTLRAMQVFDVDRAGRHRLERVLLSCWLRAETDQDAETDADTAVGTGGGEGGRG</sequence>
<dbReference type="InterPro" id="IPR027417">
    <property type="entry name" value="P-loop_NTPase"/>
</dbReference>
<feature type="region of interest" description="Disordered" evidence="2">
    <location>
        <begin position="417"/>
        <end position="647"/>
    </location>
</feature>
<name>E2Q9U8_STRCL</name>
<organism evidence="3 4">
    <name type="scientific">Streptomyces clavuligerus</name>
    <dbReference type="NCBI Taxonomy" id="1901"/>
    <lineage>
        <taxon>Bacteria</taxon>
        <taxon>Bacillati</taxon>
        <taxon>Actinomycetota</taxon>
        <taxon>Actinomycetes</taxon>
        <taxon>Kitasatosporales</taxon>
        <taxon>Streptomycetaceae</taxon>
        <taxon>Streptomyces</taxon>
    </lineage>
</organism>
<feature type="compositionally biased region" description="Low complexity" evidence="2">
    <location>
        <begin position="470"/>
        <end position="530"/>
    </location>
</feature>
<feature type="compositionally biased region" description="Low complexity" evidence="2">
    <location>
        <begin position="556"/>
        <end position="573"/>
    </location>
</feature>
<accession>E2Q9U8</accession>
<dbReference type="OrthoDB" id="6951663at2"/>
<feature type="compositionally biased region" description="Low complexity" evidence="2">
    <location>
        <begin position="213"/>
        <end position="235"/>
    </location>
</feature>
<evidence type="ECO:0000256" key="2">
    <source>
        <dbReference type="SAM" id="MobiDB-lite"/>
    </source>
</evidence>
<feature type="region of interest" description="Disordered" evidence="2">
    <location>
        <begin position="2089"/>
        <end position="2109"/>
    </location>
</feature>
<reference evidence="3 4" key="1">
    <citation type="journal article" date="2010" name="Genome Biol. Evol.">
        <title>The sequence of a 1.8-mb bacterial linear plasmid reveals a rich evolutionary reservoir of secondary metabolic pathways.</title>
        <authorList>
            <person name="Medema M.H."/>
            <person name="Trefzer A."/>
            <person name="Kovalchuk A."/>
            <person name="van den Berg M."/>
            <person name="Mueller U."/>
            <person name="Heijne W."/>
            <person name="Wu L."/>
            <person name="Alam M.T."/>
            <person name="Ronning C.M."/>
            <person name="Nierman W.C."/>
            <person name="Bovenberg R.A.L."/>
            <person name="Breitling R."/>
            <person name="Takano E."/>
        </authorList>
    </citation>
    <scope>NUCLEOTIDE SEQUENCE [LARGE SCALE GENOMIC DNA]</scope>
    <source>
        <strain evidence="4">ATCC 27064 / DSM 738 / JCM 4710 / NBRC 13307 / NCIMB 12785 / NRRL 3585 / VKM Ac-602</strain>
    </source>
</reference>
<evidence type="ECO:0000313" key="4">
    <source>
        <dbReference type="Proteomes" id="UP000002357"/>
    </source>
</evidence>
<dbReference type="STRING" id="1901.BB341_15490"/>
<keyword evidence="4" id="KW-1185">Reference proteome</keyword>
<dbReference type="eggNOG" id="COG3266">
    <property type="taxonomic scope" value="Bacteria"/>
</dbReference>
<dbReference type="EMBL" id="CM000913">
    <property type="protein sequence ID" value="EFG07675.1"/>
    <property type="molecule type" value="Genomic_DNA"/>
</dbReference>
<feature type="region of interest" description="Disordered" evidence="2">
    <location>
        <begin position="1"/>
        <end position="30"/>
    </location>
</feature>
<feature type="region of interest" description="Disordered" evidence="2">
    <location>
        <begin position="208"/>
        <end position="235"/>
    </location>
</feature>
<feature type="compositionally biased region" description="Low complexity" evidence="2">
    <location>
        <begin position="2089"/>
        <end position="2102"/>
    </location>
</feature>
<evidence type="ECO:0000256" key="1">
    <source>
        <dbReference type="SAM" id="Coils"/>
    </source>
</evidence>
<evidence type="ECO:0000313" key="3">
    <source>
        <dbReference type="EMBL" id="EFG07675.1"/>
    </source>
</evidence>
<proteinExistence type="predicted"/>
<dbReference type="PANTHER" id="PTHR24216">
    <property type="entry name" value="PAXILLIN-RELATED"/>
    <property type="match status" value="1"/>
</dbReference>
<dbReference type="RefSeq" id="WP_003960938.1">
    <property type="nucleotide sequence ID" value="NZ_CM000913.1"/>
</dbReference>